<evidence type="ECO:0000256" key="1">
    <source>
        <dbReference type="SAM" id="SignalP"/>
    </source>
</evidence>
<dbReference type="RefSeq" id="WP_386736425.1">
    <property type="nucleotide sequence ID" value="NZ_JBHRXI010000016.1"/>
</dbReference>
<accession>A0ABV7THT0</accession>
<gene>
    <name evidence="2" type="ORF">ACFORG_15460</name>
</gene>
<evidence type="ECO:0000313" key="2">
    <source>
        <dbReference type="EMBL" id="MFC3615162.1"/>
    </source>
</evidence>
<reference evidence="3" key="1">
    <citation type="journal article" date="2019" name="Int. J. Syst. Evol. Microbiol.">
        <title>The Global Catalogue of Microorganisms (GCM) 10K type strain sequencing project: providing services to taxonomists for standard genome sequencing and annotation.</title>
        <authorList>
            <consortium name="The Broad Institute Genomics Platform"/>
            <consortium name="The Broad Institute Genome Sequencing Center for Infectious Disease"/>
            <person name="Wu L."/>
            <person name="Ma J."/>
        </authorList>
    </citation>
    <scope>NUCLEOTIDE SEQUENCE [LARGE SCALE GENOMIC DNA]</scope>
    <source>
        <strain evidence="3">KCTC 42911</strain>
    </source>
</reference>
<dbReference type="PROSITE" id="PS51257">
    <property type="entry name" value="PROKAR_LIPOPROTEIN"/>
    <property type="match status" value="1"/>
</dbReference>
<keyword evidence="1" id="KW-0732">Signal</keyword>
<name>A0ABV7THT0_9RHOB</name>
<comment type="caution">
    <text evidence="2">The sequence shown here is derived from an EMBL/GenBank/DDBJ whole genome shotgun (WGS) entry which is preliminary data.</text>
</comment>
<feature type="signal peptide" evidence="1">
    <location>
        <begin position="1"/>
        <end position="17"/>
    </location>
</feature>
<feature type="chain" id="PRO_5045573326" description="Lipoprotein" evidence="1">
    <location>
        <begin position="18"/>
        <end position="67"/>
    </location>
</feature>
<dbReference type="Proteomes" id="UP001595629">
    <property type="component" value="Unassembled WGS sequence"/>
</dbReference>
<proteinExistence type="predicted"/>
<sequence>MALARAFFVAGLFGTLAACGDSVGEQALFGGGAGAVAAGAVNADPVAGAALGAAGNILYCDQNPSDC</sequence>
<keyword evidence="3" id="KW-1185">Reference proteome</keyword>
<dbReference type="EMBL" id="JBHRXI010000016">
    <property type="protein sequence ID" value="MFC3615162.1"/>
    <property type="molecule type" value="Genomic_DNA"/>
</dbReference>
<evidence type="ECO:0000313" key="3">
    <source>
        <dbReference type="Proteomes" id="UP001595629"/>
    </source>
</evidence>
<evidence type="ECO:0008006" key="4">
    <source>
        <dbReference type="Google" id="ProtNLM"/>
    </source>
</evidence>
<protein>
    <recommendedName>
        <fullName evidence="4">Lipoprotein</fullName>
    </recommendedName>
</protein>
<organism evidence="2 3">
    <name type="scientific">Lutimaribacter marinistellae</name>
    <dbReference type="NCBI Taxonomy" id="1820329"/>
    <lineage>
        <taxon>Bacteria</taxon>
        <taxon>Pseudomonadati</taxon>
        <taxon>Pseudomonadota</taxon>
        <taxon>Alphaproteobacteria</taxon>
        <taxon>Rhodobacterales</taxon>
        <taxon>Roseobacteraceae</taxon>
        <taxon>Lutimaribacter</taxon>
    </lineage>
</organism>